<dbReference type="InterPro" id="IPR005493">
    <property type="entry name" value="RraA/RraA-like"/>
</dbReference>
<dbReference type="Pfam" id="PF03737">
    <property type="entry name" value="RraA-like"/>
    <property type="match status" value="1"/>
</dbReference>
<evidence type="ECO:0000313" key="7">
    <source>
        <dbReference type="Proteomes" id="UP000642488"/>
    </source>
</evidence>
<gene>
    <name evidence="6" type="ORF">ILP92_12175</name>
</gene>
<evidence type="ECO:0000256" key="4">
    <source>
        <dbReference type="ARBA" id="ARBA00030169"/>
    </source>
</evidence>
<comment type="cofactor">
    <cofactor evidence="5">
        <name>Mg(2+)</name>
        <dbReference type="ChEBI" id="CHEBI:18420"/>
    </cofactor>
</comment>
<feature type="binding site" evidence="5">
    <location>
        <position position="123"/>
    </location>
    <ligand>
        <name>substrate</name>
    </ligand>
</feature>
<keyword evidence="5" id="KW-0479">Metal-binding</keyword>
<name>A0A934MD51_9RHOB</name>
<dbReference type="PANTHER" id="PTHR33254:SF4">
    <property type="entry name" value="4-HYDROXY-4-METHYL-2-OXOGLUTARATE ALDOLASE 3-RELATED"/>
    <property type="match status" value="1"/>
</dbReference>
<dbReference type="GO" id="GO:0046872">
    <property type="term" value="F:metal ion binding"/>
    <property type="evidence" value="ECO:0007669"/>
    <property type="project" value="UniProtKB-KW"/>
</dbReference>
<dbReference type="AlphaFoldDB" id="A0A934MD51"/>
<protein>
    <recommendedName>
        <fullName evidence="2">Putative 4-hydroxy-4-methyl-2-oxoglutarate aldolase</fullName>
    </recommendedName>
    <alternativeName>
        <fullName evidence="3">Regulator of ribonuclease activity homolog</fullName>
    </alternativeName>
    <alternativeName>
        <fullName evidence="4">RraA-like protein</fullName>
    </alternativeName>
</protein>
<feature type="binding site" evidence="5">
    <location>
        <begin position="101"/>
        <end position="104"/>
    </location>
    <ligand>
        <name>substrate</name>
    </ligand>
</feature>
<dbReference type="RefSeq" id="WP_198916667.1">
    <property type="nucleotide sequence ID" value="NZ_JAEKPD010000010.1"/>
</dbReference>
<evidence type="ECO:0000256" key="5">
    <source>
        <dbReference type="PIRSR" id="PIRSR605493-1"/>
    </source>
</evidence>
<accession>A0A934MD51</accession>
<organism evidence="6 7">
    <name type="scientific">Palleronia pontilimi</name>
    <dbReference type="NCBI Taxonomy" id="1964209"/>
    <lineage>
        <taxon>Bacteria</taxon>
        <taxon>Pseudomonadati</taxon>
        <taxon>Pseudomonadota</taxon>
        <taxon>Alphaproteobacteria</taxon>
        <taxon>Rhodobacterales</taxon>
        <taxon>Roseobacteraceae</taxon>
        <taxon>Palleronia</taxon>
    </lineage>
</organism>
<evidence type="ECO:0000256" key="3">
    <source>
        <dbReference type="ARBA" id="ARBA00029596"/>
    </source>
</evidence>
<dbReference type="PANTHER" id="PTHR33254">
    <property type="entry name" value="4-HYDROXY-4-METHYL-2-OXOGLUTARATE ALDOLASE 3-RELATED"/>
    <property type="match status" value="1"/>
</dbReference>
<dbReference type="Gene3D" id="3.50.30.40">
    <property type="entry name" value="Ribonuclease E inhibitor RraA/RraA-like"/>
    <property type="match status" value="1"/>
</dbReference>
<dbReference type="EMBL" id="JAEKPD010000010">
    <property type="protein sequence ID" value="MBJ3763503.1"/>
    <property type="molecule type" value="Genomic_DNA"/>
</dbReference>
<dbReference type="SUPFAM" id="SSF89562">
    <property type="entry name" value="RraA-like"/>
    <property type="match status" value="1"/>
</dbReference>
<reference evidence="6" key="1">
    <citation type="submission" date="2020-12" db="EMBL/GenBank/DDBJ databases">
        <title>Bacterial taxonomy.</title>
        <authorList>
            <person name="Pan X."/>
        </authorList>
    </citation>
    <scope>NUCLEOTIDE SEQUENCE</scope>
    <source>
        <strain evidence="6">KCTC 52957</strain>
    </source>
</reference>
<dbReference type="Proteomes" id="UP000642488">
    <property type="component" value="Unassembled WGS sequence"/>
</dbReference>
<comment type="cofactor">
    <cofactor evidence="1">
        <name>a divalent metal cation</name>
        <dbReference type="ChEBI" id="CHEBI:60240"/>
    </cofactor>
</comment>
<keyword evidence="5" id="KW-0460">Magnesium</keyword>
<keyword evidence="7" id="KW-1185">Reference proteome</keyword>
<dbReference type="InterPro" id="IPR036704">
    <property type="entry name" value="RraA/RraA-like_sf"/>
</dbReference>
<feature type="binding site" evidence="5">
    <location>
        <position position="124"/>
    </location>
    <ligand>
        <name>Mg(2+)</name>
        <dbReference type="ChEBI" id="CHEBI:18420"/>
    </ligand>
</feature>
<proteinExistence type="predicted"/>
<evidence type="ECO:0000256" key="2">
    <source>
        <dbReference type="ARBA" id="ARBA00016549"/>
    </source>
</evidence>
<evidence type="ECO:0000313" key="6">
    <source>
        <dbReference type="EMBL" id="MBJ3763503.1"/>
    </source>
</evidence>
<comment type="caution">
    <text evidence="6">The sequence shown here is derived from an EMBL/GenBank/DDBJ whole genome shotgun (WGS) entry which is preliminary data.</text>
</comment>
<dbReference type="CDD" id="cd16841">
    <property type="entry name" value="RraA_family"/>
    <property type="match status" value="1"/>
</dbReference>
<evidence type="ECO:0000256" key="1">
    <source>
        <dbReference type="ARBA" id="ARBA00001968"/>
    </source>
</evidence>
<sequence>MIEEPVKLIVMTDRPRPTAAQIAAFQDTPTGFVVDAMFGRGALDRRIAPVGGHRHRVAGPALTAENQPADLLATLAALHFLQPGDVLIGGAQGWQGCAAAGDRVCGMARNGGAAGFVTDGPVRDLAGIEEVGLPCWATGLTPASPFTTGPGTVGGALQFGGLQVATGDMIVADSDGVVVVPIARIDAVIARLDQVRALEQALDAEVREGMRVPPAILDMLHSEATRHD</sequence>